<evidence type="ECO:0000259" key="1">
    <source>
        <dbReference type="Pfam" id="PF03235"/>
    </source>
</evidence>
<dbReference type="PANTHER" id="PTHR35149:SF1">
    <property type="entry name" value="DUF5655 DOMAIN-CONTAINING PROTEIN"/>
    <property type="match status" value="1"/>
</dbReference>
<dbReference type="KEGG" id="grs:C7S20_18325"/>
<dbReference type="EMBL" id="CP028136">
    <property type="protein sequence ID" value="AVR47045.1"/>
    <property type="molecule type" value="Genomic_DNA"/>
</dbReference>
<dbReference type="PANTHER" id="PTHR35149">
    <property type="entry name" value="SLL5132 PROTEIN"/>
    <property type="match status" value="1"/>
</dbReference>
<accession>A0A2R3Z9S4</accession>
<keyword evidence="3" id="KW-1185">Reference proteome</keyword>
<dbReference type="Proteomes" id="UP000241507">
    <property type="component" value="Chromosome"/>
</dbReference>
<gene>
    <name evidence="2" type="ORF">C7S20_18325</name>
</gene>
<dbReference type="InterPro" id="IPR004919">
    <property type="entry name" value="GmrSD_N"/>
</dbReference>
<organism evidence="2 3">
    <name type="scientific">Christiangramia fulva</name>
    <dbReference type="NCBI Taxonomy" id="2126553"/>
    <lineage>
        <taxon>Bacteria</taxon>
        <taxon>Pseudomonadati</taxon>
        <taxon>Bacteroidota</taxon>
        <taxon>Flavobacteriia</taxon>
        <taxon>Flavobacteriales</taxon>
        <taxon>Flavobacteriaceae</taxon>
        <taxon>Christiangramia</taxon>
    </lineage>
</organism>
<sequence>MSQLLYTVKEVFSDEEYLKDHGKEYYNIPLYQRGYKWEEKHVTKLLDDIDNFQIGDKKFYCLQNITIVPQDNFFNIVDGQQRLTTLTILLAYLQEKKLVNDKIRFPNNSIRKETNRFLNEVITKEGKTFPEADWEEFIKNSGSFDHQDIYHIFHIHKAIEDWFETKENHLSFSQSKFKSKLLESVKLIINQIDDSTKSEEKIFGNLNSKRVPLDGADLVRAMLITRVAHEEGKREADIKNIVRVNERRVKIGWELDQINNWWSQDKIKNYFTRFFGITSENIGVGKKLFDEEKYPINILYLLFAEKRKEEKLSLELVEKHNNDALGLYKELIKLHSTLQDWYQDRQIYHLLGFLFAHKTKKDFNFGKLWALWSSSVTRRDFIKKLKEKIKDNFLVDGEIIDFNDQDTNWYEEEPTKLVQALVLMDIIHSIKENQSFLPASAFTKASNDIEHIFPQNPQKVEDKKAYITFLNQHGGCKINSV</sequence>
<evidence type="ECO:0000313" key="2">
    <source>
        <dbReference type="EMBL" id="AVR47045.1"/>
    </source>
</evidence>
<feature type="domain" description="GmrSD restriction endonucleases N-terminal" evidence="1">
    <location>
        <begin position="17"/>
        <end position="223"/>
    </location>
</feature>
<evidence type="ECO:0000313" key="3">
    <source>
        <dbReference type="Proteomes" id="UP000241507"/>
    </source>
</evidence>
<dbReference type="Pfam" id="PF03235">
    <property type="entry name" value="GmrSD_N"/>
    <property type="match status" value="1"/>
</dbReference>
<dbReference type="OrthoDB" id="9798761at2"/>
<dbReference type="RefSeq" id="WP_107013815.1">
    <property type="nucleotide sequence ID" value="NZ_CP028136.1"/>
</dbReference>
<protein>
    <recommendedName>
        <fullName evidence="1">GmrSD restriction endonucleases N-terminal domain-containing protein</fullName>
    </recommendedName>
</protein>
<proteinExistence type="predicted"/>
<name>A0A2R3Z9S4_9FLAO</name>
<dbReference type="AlphaFoldDB" id="A0A2R3Z9S4"/>
<reference evidence="3" key="1">
    <citation type="submission" date="2018-03" db="EMBL/GenBank/DDBJ databases">
        <title>Gramella fulva sp. nov., isolated from a dry surface of tidal flat.</title>
        <authorList>
            <person name="Hwang S.H."/>
            <person name="Hwang W.M."/>
            <person name="Kang K."/>
            <person name="Ahn T.-Y."/>
        </authorList>
    </citation>
    <scope>NUCLEOTIDE SEQUENCE [LARGE SCALE GENOMIC DNA]</scope>
    <source>
        <strain evidence="3">SH35</strain>
    </source>
</reference>